<dbReference type="InterPro" id="IPR001173">
    <property type="entry name" value="Glyco_trans_2-like"/>
</dbReference>
<evidence type="ECO:0000256" key="2">
    <source>
        <dbReference type="ARBA" id="ARBA00022676"/>
    </source>
</evidence>
<dbReference type="Pfam" id="PF00535">
    <property type="entry name" value="Glycos_transf_2"/>
    <property type="match status" value="1"/>
</dbReference>
<sequence>MSHTAVVILNYNGEKFLKQFLPAVISHSREAEIIVADNGSTDQSIALLEKDFPSVRIIRLDNNYGYCGGYNRALRQVQADYYVLLNSDIEVTPQWLQPMIALLDSNPSIAALQPKILSYHNRSVFEYAGAAGGLMDTLGYPFCRGRIFDYVEEDKGQYNDIRPVFWATGACLMIRSKAYHQFNGLDEDFFAHMEEIDLCWKLHRDNQQVYYCGASIVYHVGAGTLGYENPRKTYLNFRNGLALIFKHFDTAELLYKFPVRIALDWLAAFMYLLKGKTGNFTAVFQAHISFIGAIGNNQRKRRQLRNQYPHYSRVSLYTGIVIVDFFLRGKRKIGQ</sequence>
<protein>
    <submittedName>
        <fullName evidence="5">Glycosyltransferase family 2 protein</fullName>
        <ecNumber evidence="5">2.4.-.-</ecNumber>
    </submittedName>
</protein>
<feature type="domain" description="Glycosyltransferase 2-like" evidence="4">
    <location>
        <begin position="6"/>
        <end position="113"/>
    </location>
</feature>
<gene>
    <name evidence="5" type="ORF">ACFQ21_05905</name>
</gene>
<dbReference type="EMBL" id="JBHTKA010000001">
    <property type="protein sequence ID" value="MFD0998830.1"/>
    <property type="molecule type" value="Genomic_DNA"/>
</dbReference>
<dbReference type="InterPro" id="IPR029044">
    <property type="entry name" value="Nucleotide-diphossugar_trans"/>
</dbReference>
<evidence type="ECO:0000313" key="5">
    <source>
        <dbReference type="EMBL" id="MFD0998830.1"/>
    </source>
</evidence>
<dbReference type="CDD" id="cd04186">
    <property type="entry name" value="GT_2_like_c"/>
    <property type="match status" value="1"/>
</dbReference>
<dbReference type="RefSeq" id="WP_377576170.1">
    <property type="nucleotide sequence ID" value="NZ_JBHTKA010000001.1"/>
</dbReference>
<comment type="similarity">
    <text evidence="1">Belongs to the glycosyltransferase 2 family.</text>
</comment>
<dbReference type="PANTHER" id="PTHR43179">
    <property type="entry name" value="RHAMNOSYLTRANSFERASE WBBL"/>
    <property type="match status" value="1"/>
</dbReference>
<proteinExistence type="inferred from homology"/>
<dbReference type="GO" id="GO:0016757">
    <property type="term" value="F:glycosyltransferase activity"/>
    <property type="evidence" value="ECO:0007669"/>
    <property type="project" value="UniProtKB-KW"/>
</dbReference>
<dbReference type="SUPFAM" id="SSF53448">
    <property type="entry name" value="Nucleotide-diphospho-sugar transferases"/>
    <property type="match status" value="1"/>
</dbReference>
<keyword evidence="6" id="KW-1185">Reference proteome</keyword>
<dbReference type="Proteomes" id="UP001597112">
    <property type="component" value="Unassembled WGS sequence"/>
</dbReference>
<accession>A0ABW3JXZ0</accession>
<dbReference type="PANTHER" id="PTHR43179:SF12">
    <property type="entry name" value="GALACTOFURANOSYLTRANSFERASE GLFT2"/>
    <property type="match status" value="1"/>
</dbReference>
<keyword evidence="2 5" id="KW-0328">Glycosyltransferase</keyword>
<comment type="caution">
    <text evidence="5">The sequence shown here is derived from an EMBL/GenBank/DDBJ whole genome shotgun (WGS) entry which is preliminary data.</text>
</comment>
<reference evidence="6" key="1">
    <citation type="journal article" date="2019" name="Int. J. Syst. Evol. Microbiol.">
        <title>The Global Catalogue of Microorganisms (GCM) 10K type strain sequencing project: providing services to taxonomists for standard genome sequencing and annotation.</title>
        <authorList>
            <consortium name="The Broad Institute Genomics Platform"/>
            <consortium name="The Broad Institute Genome Sequencing Center for Infectious Disease"/>
            <person name="Wu L."/>
            <person name="Ma J."/>
        </authorList>
    </citation>
    <scope>NUCLEOTIDE SEQUENCE [LARGE SCALE GENOMIC DNA]</scope>
    <source>
        <strain evidence="6">CCUG 58938</strain>
    </source>
</reference>
<dbReference type="EC" id="2.4.-.-" evidence="5"/>
<dbReference type="Gene3D" id="3.90.550.10">
    <property type="entry name" value="Spore Coat Polysaccharide Biosynthesis Protein SpsA, Chain A"/>
    <property type="match status" value="1"/>
</dbReference>
<evidence type="ECO:0000256" key="1">
    <source>
        <dbReference type="ARBA" id="ARBA00006739"/>
    </source>
</evidence>
<organism evidence="5 6">
    <name type="scientific">Ohtaekwangia kribbensis</name>
    <dbReference type="NCBI Taxonomy" id="688913"/>
    <lineage>
        <taxon>Bacteria</taxon>
        <taxon>Pseudomonadati</taxon>
        <taxon>Bacteroidota</taxon>
        <taxon>Cytophagia</taxon>
        <taxon>Cytophagales</taxon>
        <taxon>Fulvivirgaceae</taxon>
        <taxon>Ohtaekwangia</taxon>
    </lineage>
</organism>
<name>A0ABW3JXZ0_9BACT</name>
<evidence type="ECO:0000313" key="6">
    <source>
        <dbReference type="Proteomes" id="UP001597112"/>
    </source>
</evidence>
<keyword evidence="3 5" id="KW-0808">Transferase</keyword>
<evidence type="ECO:0000256" key="3">
    <source>
        <dbReference type="ARBA" id="ARBA00022679"/>
    </source>
</evidence>
<evidence type="ECO:0000259" key="4">
    <source>
        <dbReference type="Pfam" id="PF00535"/>
    </source>
</evidence>